<feature type="domain" description="HTH CENPB-type" evidence="6">
    <location>
        <begin position="43"/>
        <end position="113"/>
    </location>
</feature>
<keyword evidence="3" id="KW-0539">Nucleus</keyword>
<dbReference type="InterPro" id="IPR050863">
    <property type="entry name" value="CenT-Element_Derived"/>
</dbReference>
<evidence type="ECO:0000256" key="3">
    <source>
        <dbReference type="ARBA" id="ARBA00023242"/>
    </source>
</evidence>
<evidence type="ECO:0000256" key="2">
    <source>
        <dbReference type="ARBA" id="ARBA00023125"/>
    </source>
</evidence>
<proteinExistence type="predicted"/>
<dbReference type="InterPro" id="IPR004875">
    <property type="entry name" value="DDE_SF_endonuclease_dom"/>
</dbReference>
<protein>
    <recommendedName>
        <fullName evidence="6">HTH CENPB-type domain-containing protein</fullName>
    </recommendedName>
</protein>
<dbReference type="PROSITE" id="PS51253">
    <property type="entry name" value="HTH_CENPB"/>
    <property type="match status" value="1"/>
</dbReference>
<dbReference type="GO" id="GO:0003677">
    <property type="term" value="F:DNA binding"/>
    <property type="evidence" value="ECO:0007669"/>
    <property type="project" value="UniProtKB-KW"/>
</dbReference>
<evidence type="ECO:0000259" key="6">
    <source>
        <dbReference type="PROSITE" id="PS51253"/>
    </source>
</evidence>
<dbReference type="Proteomes" id="UP000091967">
    <property type="component" value="Unassembled WGS sequence"/>
</dbReference>
<organism evidence="7 8">
    <name type="scientific">Fusarium poae</name>
    <dbReference type="NCBI Taxonomy" id="36050"/>
    <lineage>
        <taxon>Eukaryota</taxon>
        <taxon>Fungi</taxon>
        <taxon>Dikarya</taxon>
        <taxon>Ascomycota</taxon>
        <taxon>Pezizomycotina</taxon>
        <taxon>Sordariomycetes</taxon>
        <taxon>Hypocreomycetidae</taxon>
        <taxon>Hypocreales</taxon>
        <taxon>Nectriaceae</taxon>
        <taxon>Fusarium</taxon>
    </lineage>
</organism>
<accession>A0A1B8A6E1</accession>
<dbReference type="InterPro" id="IPR009057">
    <property type="entry name" value="Homeodomain-like_sf"/>
</dbReference>
<keyword evidence="8" id="KW-1185">Reference proteome</keyword>
<evidence type="ECO:0000313" key="7">
    <source>
        <dbReference type="EMBL" id="OBS16040.1"/>
    </source>
</evidence>
<dbReference type="InterPro" id="IPR006600">
    <property type="entry name" value="HTH_CenpB_DNA-bd_dom"/>
</dbReference>
<dbReference type="STRING" id="36050.A0A1B8A6E1"/>
<sequence length="511" mass="57962">MDFIEAILDVTDNHLSQHQAAQKHGMPQTTLSDRLRGLPSKSEVTQPAQLLYKYQEARLVTWILRQEALGYASSHSQVRATVAALLKQQGRERPIGVHWLARFIKRHPEIDTKVGKRQEAARFNSFTPMAVNWYFDIREREYGWVKPENTVNVDEGGIMAGFGLDSLVIGSSDPRRKAFLKGSQSRTWTSFIEAVTADGRLLKPGIIFKGKELQKQWFIDEFNKIADWYYITSDNGWTDNHIAVEWLKEVYLPQTQPADESDARLIILDGHGSHVSDEWMATCFLNNVYCCYLPAHCSHGLQPLDNGVFNALKAAYRRELERFASLTDSAPMDKVNFIRAYAKARRVGMTKKNILSGWRVTGNWPISRAKALRHPEIQQDRPNGSPRVTPEPRPYLGSDDTPQTSRQIRDLGLNKTPKTRRRYNVIAKGFEAHQQTVAAHTQRIASLEEELARLKRGKKRKAVPNPNKRFMTLGETLAGKESIPEGVTRYTPIGVEFISSSEQESACNGCT</sequence>
<dbReference type="GO" id="GO:0005634">
    <property type="term" value="C:nucleus"/>
    <property type="evidence" value="ECO:0007669"/>
    <property type="project" value="UniProtKB-SubCell"/>
</dbReference>
<dbReference type="AlphaFoldDB" id="A0A1B8A6E1"/>
<dbReference type="Pfam" id="PF05225">
    <property type="entry name" value="HTH_psq"/>
    <property type="match status" value="1"/>
</dbReference>
<evidence type="ECO:0000256" key="1">
    <source>
        <dbReference type="ARBA" id="ARBA00004123"/>
    </source>
</evidence>
<dbReference type="OMA" id="WVKPENT"/>
<keyword evidence="2" id="KW-0238">DNA-binding</keyword>
<dbReference type="InterPro" id="IPR007889">
    <property type="entry name" value="HTH_Psq"/>
</dbReference>
<evidence type="ECO:0000313" key="8">
    <source>
        <dbReference type="Proteomes" id="UP000091967"/>
    </source>
</evidence>
<evidence type="ECO:0000256" key="5">
    <source>
        <dbReference type="SAM" id="MobiDB-lite"/>
    </source>
</evidence>
<dbReference type="Pfam" id="PF03184">
    <property type="entry name" value="DDE_1"/>
    <property type="match status" value="1"/>
</dbReference>
<comment type="caution">
    <text evidence="7">The sequence shown here is derived from an EMBL/GenBank/DDBJ whole genome shotgun (WGS) entry which is preliminary data.</text>
</comment>
<feature type="region of interest" description="Disordered" evidence="5">
    <location>
        <begin position="371"/>
        <end position="406"/>
    </location>
</feature>
<comment type="subcellular location">
    <subcellularLocation>
        <location evidence="1">Nucleus</location>
    </subcellularLocation>
</comment>
<gene>
    <name evidence="7" type="ORF">FPOA_13240</name>
</gene>
<dbReference type="PANTHER" id="PTHR19303:SF74">
    <property type="entry name" value="POGO TRANSPOSABLE ELEMENT WITH KRAB DOMAIN"/>
    <property type="match status" value="1"/>
</dbReference>
<evidence type="ECO:0000256" key="4">
    <source>
        <dbReference type="SAM" id="Coils"/>
    </source>
</evidence>
<dbReference type="EMBL" id="LYXU01000116">
    <property type="protein sequence ID" value="OBS16040.1"/>
    <property type="molecule type" value="Genomic_DNA"/>
</dbReference>
<keyword evidence="4" id="KW-0175">Coiled coil</keyword>
<feature type="coiled-coil region" evidence="4">
    <location>
        <begin position="430"/>
        <end position="457"/>
    </location>
</feature>
<name>A0A1B8A6E1_FUSPO</name>
<dbReference type="PANTHER" id="PTHR19303">
    <property type="entry name" value="TRANSPOSON"/>
    <property type="match status" value="1"/>
</dbReference>
<dbReference type="Pfam" id="PF03221">
    <property type="entry name" value="HTH_Tnp_Tc5"/>
    <property type="match status" value="1"/>
</dbReference>
<dbReference type="SMART" id="SM00674">
    <property type="entry name" value="CENPB"/>
    <property type="match status" value="1"/>
</dbReference>
<feature type="region of interest" description="Disordered" evidence="5">
    <location>
        <begin position="20"/>
        <end position="40"/>
    </location>
</feature>
<dbReference type="SUPFAM" id="SSF46689">
    <property type="entry name" value="Homeodomain-like"/>
    <property type="match status" value="1"/>
</dbReference>
<reference evidence="7 8" key="1">
    <citation type="submission" date="2016-06" db="EMBL/GenBank/DDBJ databases">
        <title>Living apart together: crosstalk between the core and supernumerary genomes in a fungal plant pathogen.</title>
        <authorList>
            <person name="Vanheule A."/>
            <person name="Audenaert K."/>
            <person name="Warris S."/>
            <person name="Van De Geest H."/>
            <person name="Schijlen E."/>
            <person name="Hofte M."/>
            <person name="De Saeger S."/>
            <person name="Haesaert G."/>
            <person name="Waalwijk C."/>
            <person name="Van Der Lee T."/>
        </authorList>
    </citation>
    <scope>NUCLEOTIDE SEQUENCE [LARGE SCALE GENOMIC DNA]</scope>
    <source>
        <strain evidence="7 8">2516</strain>
    </source>
</reference>